<comment type="caution">
    <text evidence="2">The sequence shown here is derived from an EMBL/GenBank/DDBJ whole genome shotgun (WGS) entry which is preliminary data.</text>
</comment>
<dbReference type="EMBL" id="PYBW01000027">
    <property type="protein sequence ID" value="PYC83774.1"/>
    <property type="molecule type" value="Genomic_DNA"/>
</dbReference>
<dbReference type="InterPro" id="IPR019587">
    <property type="entry name" value="Polyketide_cyclase/dehydratase"/>
</dbReference>
<dbReference type="CDD" id="cd08861">
    <property type="entry name" value="OtcD1_ARO-CYC_like"/>
    <property type="match status" value="2"/>
</dbReference>
<reference evidence="2 3" key="1">
    <citation type="submission" date="2018-03" db="EMBL/GenBank/DDBJ databases">
        <title>Bioinformatic expansion and discovery of thiopeptide antibiotics.</title>
        <authorList>
            <person name="Schwalen C.J."/>
            <person name="Hudson G.A."/>
            <person name="Mitchell D.A."/>
        </authorList>
    </citation>
    <scope>NUCLEOTIDE SEQUENCE [LARGE SCALE GENOMIC DNA]</scope>
    <source>
        <strain evidence="2 3">ATCC 21389</strain>
    </source>
</reference>
<sequence length="314" mass="35076">MSQPGLREVEHEILVSAPAAVIYRLIADVENWPRIFPPTIYVDRVETAADQERIRIWATANGEAKSWTSKRTLDPAALRIEFRQEVSAPPVAAMGGAWLIEALSPTESRIRLLHDYRAVDDDPEQLDWIDRAVDTNSRSELAALKRNIEQAQASEELLFSFEDTVQINGSAKDVYDFVNEAGRWPERLPHVAEARLTEDVPGLQVLEMDTRAKDGSVHTTKSYRVTFPNERIAYKQVTLPALMALHTGYWTFVENEHGVAASSQHTVVLNAENITKILGPEAGVAEAREYVHTALSTNSRATLGFAKAYAEAER</sequence>
<dbReference type="Proteomes" id="UP000248039">
    <property type="component" value="Unassembled WGS sequence"/>
</dbReference>
<evidence type="ECO:0000259" key="1">
    <source>
        <dbReference type="Pfam" id="PF03364"/>
    </source>
</evidence>
<dbReference type="RefSeq" id="WP_110667367.1">
    <property type="nucleotide sequence ID" value="NZ_PYBW01000027.1"/>
</dbReference>
<dbReference type="Pfam" id="PF10604">
    <property type="entry name" value="Polyketide_cyc2"/>
    <property type="match status" value="1"/>
</dbReference>
<dbReference type="AlphaFoldDB" id="A0A2V4P2W2"/>
<proteinExistence type="predicted"/>
<feature type="domain" description="Coenzyme Q-binding protein COQ10 START" evidence="1">
    <location>
        <begin position="15"/>
        <end position="117"/>
    </location>
</feature>
<dbReference type="OrthoDB" id="3419705at2"/>
<dbReference type="InterPro" id="IPR023393">
    <property type="entry name" value="START-like_dom_sf"/>
</dbReference>
<evidence type="ECO:0000313" key="2">
    <source>
        <dbReference type="EMBL" id="PYC83774.1"/>
    </source>
</evidence>
<dbReference type="Pfam" id="PF03364">
    <property type="entry name" value="Polyketide_cyc"/>
    <property type="match status" value="1"/>
</dbReference>
<name>A0A2V4P2W2_9ACTN</name>
<dbReference type="SUPFAM" id="SSF55961">
    <property type="entry name" value="Bet v1-like"/>
    <property type="match status" value="2"/>
</dbReference>
<evidence type="ECO:0000313" key="3">
    <source>
        <dbReference type="Proteomes" id="UP000248039"/>
    </source>
</evidence>
<protein>
    <submittedName>
        <fullName evidence="2">Cyclase</fullName>
    </submittedName>
</protein>
<dbReference type="Gene3D" id="3.30.530.20">
    <property type="match status" value="2"/>
</dbReference>
<organism evidence="2 3">
    <name type="scientific">Streptomyces tateyamensis</name>
    <dbReference type="NCBI Taxonomy" id="565073"/>
    <lineage>
        <taxon>Bacteria</taxon>
        <taxon>Bacillati</taxon>
        <taxon>Actinomycetota</taxon>
        <taxon>Actinomycetes</taxon>
        <taxon>Kitasatosporales</taxon>
        <taxon>Streptomycetaceae</taxon>
        <taxon>Streptomyces</taxon>
    </lineage>
</organism>
<gene>
    <name evidence="2" type="ORF">C7C46_08485</name>
</gene>
<dbReference type="InterPro" id="IPR005031">
    <property type="entry name" value="COQ10_START"/>
</dbReference>
<accession>A0A2V4P2W2</accession>
<keyword evidence="3" id="KW-1185">Reference proteome</keyword>